<feature type="transmembrane region" description="Helical" evidence="1">
    <location>
        <begin position="36"/>
        <end position="54"/>
    </location>
</feature>
<dbReference type="RefSeq" id="WP_147583375.1">
    <property type="nucleotide sequence ID" value="NZ_CP042831.1"/>
</dbReference>
<proteinExistence type="predicted"/>
<keyword evidence="1" id="KW-1133">Transmembrane helix</keyword>
<evidence type="ECO:0000313" key="2">
    <source>
        <dbReference type="EMBL" id="QEE49874.1"/>
    </source>
</evidence>
<dbReference type="OrthoDB" id="1203191at2"/>
<keyword evidence="3" id="KW-1185">Reference proteome</keyword>
<feature type="transmembrane region" description="Helical" evidence="1">
    <location>
        <begin position="7"/>
        <end position="30"/>
    </location>
</feature>
<organism evidence="2 3">
    <name type="scientific">Flavobacterium alkalisoli</name>
    <dbReference type="NCBI Taxonomy" id="2602769"/>
    <lineage>
        <taxon>Bacteria</taxon>
        <taxon>Pseudomonadati</taxon>
        <taxon>Bacteroidota</taxon>
        <taxon>Flavobacteriia</taxon>
        <taxon>Flavobacteriales</taxon>
        <taxon>Flavobacteriaceae</taxon>
        <taxon>Flavobacterium</taxon>
    </lineage>
</organism>
<name>A0A5B9FSH6_9FLAO</name>
<dbReference type="AlphaFoldDB" id="A0A5B9FSH6"/>
<keyword evidence="1" id="KW-0472">Membrane</keyword>
<dbReference type="KEGG" id="fak:FUA48_09850"/>
<keyword evidence="1" id="KW-0812">Transmembrane</keyword>
<gene>
    <name evidence="2" type="ORF">FUA48_09850</name>
</gene>
<dbReference type="Proteomes" id="UP000321222">
    <property type="component" value="Chromosome"/>
</dbReference>
<dbReference type="EMBL" id="CP042831">
    <property type="protein sequence ID" value="QEE49874.1"/>
    <property type="molecule type" value="Genomic_DNA"/>
</dbReference>
<accession>A0A5B9FSH6</accession>
<sequence length="77" mass="8844">MNKKTKIRIIVALTFLMIYSAIWVILHFTIKDLSNVYVGMIAAGLAVILSPRITNYESQSGNQIQVKWFFIKKILNN</sequence>
<reference evidence="2 3" key="1">
    <citation type="submission" date="2019-08" db="EMBL/GenBank/DDBJ databases">
        <title>Flavobacterium alkalisoli sp. nov., isolated from rhizosphere soil of Suaeda salsa.</title>
        <authorList>
            <person name="Sun J.-Q."/>
            <person name="Xu L."/>
        </authorList>
    </citation>
    <scope>NUCLEOTIDE SEQUENCE [LARGE SCALE GENOMIC DNA]</scope>
    <source>
        <strain evidence="2 3">XS-5</strain>
    </source>
</reference>
<protein>
    <submittedName>
        <fullName evidence="2">Uncharacterized protein</fullName>
    </submittedName>
</protein>
<evidence type="ECO:0000313" key="3">
    <source>
        <dbReference type="Proteomes" id="UP000321222"/>
    </source>
</evidence>
<evidence type="ECO:0000256" key="1">
    <source>
        <dbReference type="SAM" id="Phobius"/>
    </source>
</evidence>